<dbReference type="EMBL" id="BARU01007264">
    <property type="protein sequence ID" value="GAH43362.1"/>
    <property type="molecule type" value="Genomic_DNA"/>
</dbReference>
<evidence type="ECO:0000259" key="1">
    <source>
        <dbReference type="Pfam" id="PF18962"/>
    </source>
</evidence>
<dbReference type="InterPro" id="IPR026444">
    <property type="entry name" value="Secre_tail"/>
</dbReference>
<dbReference type="AlphaFoldDB" id="X1FED7"/>
<organism evidence="2">
    <name type="scientific">marine sediment metagenome</name>
    <dbReference type="NCBI Taxonomy" id="412755"/>
    <lineage>
        <taxon>unclassified sequences</taxon>
        <taxon>metagenomes</taxon>
        <taxon>ecological metagenomes</taxon>
    </lineage>
</organism>
<evidence type="ECO:0000313" key="2">
    <source>
        <dbReference type="EMBL" id="GAH43362.1"/>
    </source>
</evidence>
<feature type="non-terminal residue" evidence="2">
    <location>
        <position position="1"/>
    </location>
</feature>
<dbReference type="NCBIfam" id="TIGR04183">
    <property type="entry name" value="Por_Secre_tail"/>
    <property type="match status" value="1"/>
</dbReference>
<proteinExistence type="predicted"/>
<accession>X1FED7</accession>
<sequence>EPETEIRFAARIDGAQGGIDTTRTEMIVYGEIEVGEQKNGEKRRPGETEIGRPNECQMTNDDLYGAKAPTPELSNYRTMESSNHKIYFTSDAFEPTSGDWYGIRFVNGLEREIDNWVIEHATCCLDMPMTEKLELKNSNIIGASQYGLLFGGEEIEVKSCNLINNHTGTKIETEAFEVKESWFIDNHIAMIFEAGSGEIKNNLIVGNDTGMVISGIAGEIKENMIENNGIGIYLICEISDLQIGSCNEFDHNFGYHMYNDTPDSVDATENYWYPAEPESIALYIYDYYDDPNLGVVWFKPTAGGFAGGPQGYGDAQLEKIKVSFGSNPTTHFAINYSLPSTQDVNISVYDVTGRLVSREDEKKEKGSYNLVINNLPNGVYFVKFKASELEIERKIILLK</sequence>
<dbReference type="Gene3D" id="2.60.40.4070">
    <property type="match status" value="1"/>
</dbReference>
<name>X1FED7_9ZZZZ</name>
<protein>
    <recommendedName>
        <fullName evidence="1">Secretion system C-terminal sorting domain-containing protein</fullName>
    </recommendedName>
</protein>
<gene>
    <name evidence="2" type="ORF">S03H2_14316</name>
</gene>
<dbReference type="Pfam" id="PF18962">
    <property type="entry name" value="Por_Secre_tail"/>
    <property type="match status" value="1"/>
</dbReference>
<dbReference type="SUPFAM" id="SSF51126">
    <property type="entry name" value="Pectin lyase-like"/>
    <property type="match status" value="1"/>
</dbReference>
<feature type="domain" description="Secretion system C-terminal sorting" evidence="1">
    <location>
        <begin position="327"/>
        <end position="396"/>
    </location>
</feature>
<reference evidence="2" key="1">
    <citation type="journal article" date="2014" name="Front. Microbiol.">
        <title>High frequency of phylogenetically diverse reductive dehalogenase-homologous genes in deep subseafloor sedimentary metagenomes.</title>
        <authorList>
            <person name="Kawai M."/>
            <person name="Futagami T."/>
            <person name="Toyoda A."/>
            <person name="Takaki Y."/>
            <person name="Nishi S."/>
            <person name="Hori S."/>
            <person name="Arai W."/>
            <person name="Tsubouchi T."/>
            <person name="Morono Y."/>
            <person name="Uchiyama I."/>
            <person name="Ito T."/>
            <person name="Fujiyama A."/>
            <person name="Inagaki F."/>
            <person name="Takami H."/>
        </authorList>
    </citation>
    <scope>NUCLEOTIDE SEQUENCE</scope>
    <source>
        <strain evidence="2">Expedition CK06-06</strain>
    </source>
</reference>
<dbReference type="InterPro" id="IPR011050">
    <property type="entry name" value="Pectin_lyase_fold/virulence"/>
</dbReference>
<comment type="caution">
    <text evidence="2">The sequence shown here is derived from an EMBL/GenBank/DDBJ whole genome shotgun (WGS) entry which is preliminary data.</text>
</comment>